<organism evidence="1 2">
    <name type="scientific">Methanoculleus bourgensis</name>
    <dbReference type="NCBI Taxonomy" id="83986"/>
    <lineage>
        <taxon>Archaea</taxon>
        <taxon>Methanobacteriati</taxon>
        <taxon>Methanobacteriota</taxon>
        <taxon>Stenosarchaea group</taxon>
        <taxon>Methanomicrobia</taxon>
        <taxon>Methanomicrobiales</taxon>
        <taxon>Methanomicrobiaceae</taxon>
        <taxon>Methanoculleus</taxon>
    </lineage>
</organism>
<proteinExistence type="predicted"/>
<reference evidence="1 2" key="1">
    <citation type="submission" date="2016-01" db="EMBL/GenBank/DDBJ databases">
        <authorList>
            <person name="Manzoor S."/>
        </authorList>
    </citation>
    <scope>NUCLEOTIDE SEQUENCE [LARGE SCALE GENOMIC DNA]</scope>
    <source>
        <strain evidence="1">Methanoculleus sp MAB1</strain>
    </source>
</reference>
<evidence type="ECO:0000313" key="2">
    <source>
        <dbReference type="Proteomes" id="UP000069850"/>
    </source>
</evidence>
<protein>
    <submittedName>
        <fullName evidence="1">Uncharacterized protein</fullName>
    </submittedName>
</protein>
<sequence>MRLRSSVGSYTIYHLLSRIVRARLCCRCGSPPVRCLTLRHKSAPIDRCSSVAACRNGGFN</sequence>
<accession>A0A0X3BJT4</accession>
<dbReference type="Proteomes" id="UP000069850">
    <property type="component" value="Chromosome 1"/>
</dbReference>
<dbReference type="KEGG" id="mema:MMAB1_1017"/>
<dbReference type="EMBL" id="LT158599">
    <property type="protein sequence ID" value="CVK32231.1"/>
    <property type="molecule type" value="Genomic_DNA"/>
</dbReference>
<evidence type="ECO:0000313" key="1">
    <source>
        <dbReference type="EMBL" id="CVK32231.1"/>
    </source>
</evidence>
<dbReference type="AlphaFoldDB" id="A0A0X3BJT4"/>
<name>A0A0X3BJT4_9EURY</name>
<gene>
    <name evidence="1" type="ORF">MMAB1_1017</name>
</gene>